<evidence type="ECO:0000313" key="6">
    <source>
        <dbReference type="Proteomes" id="UP000518266"/>
    </source>
</evidence>
<evidence type="ECO:0000313" key="5">
    <source>
        <dbReference type="EMBL" id="KAF3839846.1"/>
    </source>
</evidence>
<dbReference type="PANTHER" id="PTHR15207:SF3">
    <property type="entry name" value="DEAFNESS, AUTOSOMAL DOMINANT 5-RELATED"/>
    <property type="match status" value="1"/>
</dbReference>
<comment type="subcellular location">
    <subcellularLocation>
        <location evidence="1">Endomembrane system</location>
    </subcellularLocation>
</comment>
<sequence length="492" mass="53790">MFASATRNFVEEVDPGGLLIPVSSLNDTIDLLTVVVKHKRFWFWQKPKYNPTDFNFNDILIGDAPIKPGVTESDFITYNGTYGDNMQGSLEISANSAKVNTNLNLEGKESSKLQSSFGSLKKEEVDVKKLLCDSKTRVLDMSHSLIQQVKEKQRRVFGIVKERIVTTQPCSVIEEVQQGAQCAGGLSICGPQSLKVSLKENGSLSKDSNINMEIPVHTTIAYALIELEIKQDGRYGLCLMSDTNGGFEADGPGDSYSTHLRQELEELSENFQVLSDLPATTRSTLLLQITKVMSDPGAVSVLQNVLDTVCQDKKPALGDITATEAQKQNIQAILELLEQVGEESPQVLPALYLVTCAIDGEKVVLCVAFITKEKCSLKSSSSQKKVLFLSCNSSYKRLSCFLGNVLQLSLLQSLELLIQCASGKGELPLNSTGLAALTEDNFEKTEHLFAASNVSLKRDGDTVKTEIKHQPGQLPLVLCIAVRGLFSLARCD</sequence>
<feature type="domain" description="Gasdermin pore forming" evidence="4">
    <location>
        <begin position="1"/>
        <end position="248"/>
    </location>
</feature>
<evidence type="ECO:0000256" key="1">
    <source>
        <dbReference type="ARBA" id="ARBA00004308"/>
    </source>
</evidence>
<gene>
    <name evidence="5" type="ORF">F7725_018563</name>
</gene>
<dbReference type="PANTHER" id="PTHR15207">
    <property type="entry name" value="NONSYNDROMIC HEARING IMPAIRMENT PROTEIN"/>
    <property type="match status" value="1"/>
</dbReference>
<accession>A0A7J5XRT4</accession>
<proteinExistence type="inferred from homology"/>
<evidence type="ECO:0000259" key="4">
    <source>
        <dbReference type="Pfam" id="PF04598"/>
    </source>
</evidence>
<dbReference type="InterPro" id="IPR040460">
    <property type="entry name" value="Gasdermin_pore"/>
</dbReference>
<protein>
    <recommendedName>
        <fullName evidence="4">Gasdermin pore forming domain-containing protein</fullName>
    </recommendedName>
</protein>
<comment type="caution">
    <text evidence="5">The sequence shown here is derived from an EMBL/GenBank/DDBJ whole genome shotgun (WGS) entry which is preliminary data.</text>
</comment>
<dbReference type="GO" id="GO:0005737">
    <property type="term" value="C:cytoplasm"/>
    <property type="evidence" value="ECO:0007669"/>
    <property type="project" value="TreeGrafter"/>
</dbReference>
<dbReference type="AlphaFoldDB" id="A0A7J5XRT4"/>
<dbReference type="Pfam" id="PF04598">
    <property type="entry name" value="Gasdermin"/>
    <property type="match status" value="1"/>
</dbReference>
<name>A0A7J5XRT4_DISMA</name>
<dbReference type="GO" id="GO:0012505">
    <property type="term" value="C:endomembrane system"/>
    <property type="evidence" value="ECO:0007669"/>
    <property type="project" value="UniProtKB-SubCell"/>
</dbReference>
<keyword evidence="6" id="KW-1185">Reference proteome</keyword>
<keyword evidence="3" id="KW-0472">Membrane</keyword>
<dbReference type="EMBL" id="JAAKFY010000021">
    <property type="protein sequence ID" value="KAF3839846.1"/>
    <property type="molecule type" value="Genomic_DNA"/>
</dbReference>
<dbReference type="GO" id="GO:0012501">
    <property type="term" value="P:programmed cell death"/>
    <property type="evidence" value="ECO:0007669"/>
    <property type="project" value="InterPro"/>
</dbReference>
<dbReference type="OrthoDB" id="8815334at2759"/>
<comment type="similarity">
    <text evidence="2">Belongs to the gasdermin family.</text>
</comment>
<evidence type="ECO:0000256" key="2">
    <source>
        <dbReference type="ARBA" id="ARBA00009279"/>
    </source>
</evidence>
<evidence type="ECO:0000256" key="3">
    <source>
        <dbReference type="ARBA" id="ARBA00023136"/>
    </source>
</evidence>
<dbReference type="InterPro" id="IPR042377">
    <property type="entry name" value="GSDME"/>
</dbReference>
<dbReference type="Proteomes" id="UP000518266">
    <property type="component" value="Unassembled WGS sequence"/>
</dbReference>
<reference evidence="5 6" key="1">
    <citation type="submission" date="2020-03" db="EMBL/GenBank/DDBJ databases">
        <title>Dissostichus mawsoni Genome sequencing and assembly.</title>
        <authorList>
            <person name="Park H."/>
        </authorList>
    </citation>
    <scope>NUCLEOTIDE SEQUENCE [LARGE SCALE GENOMIC DNA]</scope>
    <source>
        <strain evidence="5">DM0001</strain>
        <tissue evidence="5">Muscle</tissue>
    </source>
</reference>
<organism evidence="5 6">
    <name type="scientific">Dissostichus mawsoni</name>
    <name type="common">Antarctic cod</name>
    <dbReference type="NCBI Taxonomy" id="36200"/>
    <lineage>
        <taxon>Eukaryota</taxon>
        <taxon>Metazoa</taxon>
        <taxon>Chordata</taxon>
        <taxon>Craniata</taxon>
        <taxon>Vertebrata</taxon>
        <taxon>Euteleostomi</taxon>
        <taxon>Actinopterygii</taxon>
        <taxon>Neopterygii</taxon>
        <taxon>Teleostei</taxon>
        <taxon>Neoteleostei</taxon>
        <taxon>Acanthomorphata</taxon>
        <taxon>Eupercaria</taxon>
        <taxon>Perciformes</taxon>
        <taxon>Notothenioidei</taxon>
        <taxon>Nototheniidae</taxon>
        <taxon>Dissostichus</taxon>
    </lineage>
</organism>